<evidence type="ECO:0000256" key="1">
    <source>
        <dbReference type="ARBA" id="ARBA00049360"/>
    </source>
</evidence>
<organism evidence="2 3">
    <name type="scientific">Prorocentrum cordatum</name>
    <dbReference type="NCBI Taxonomy" id="2364126"/>
    <lineage>
        <taxon>Eukaryota</taxon>
        <taxon>Sar</taxon>
        <taxon>Alveolata</taxon>
        <taxon>Dinophyceae</taxon>
        <taxon>Prorocentrales</taxon>
        <taxon>Prorocentraceae</taxon>
        <taxon>Prorocentrum</taxon>
    </lineage>
</organism>
<sequence length="111" mass="12059">MKVAPESPDKEKTCELPNGNIIIVGSERFRCTEVFIQPGFVGTEDSGVHDTAFQSTMQFDVDIRKDLDANVAMSGGAAMFPGICKRMAKEPMALVPSTLEINKGVALPERK</sequence>
<dbReference type="SUPFAM" id="SSF53067">
    <property type="entry name" value="Actin-like ATPase domain"/>
    <property type="match status" value="1"/>
</dbReference>
<comment type="catalytic activity">
    <reaction evidence="1">
        <text>ATP + H2O = ADP + phosphate + H(+)</text>
        <dbReference type="Rhea" id="RHEA:13065"/>
        <dbReference type="ChEBI" id="CHEBI:15377"/>
        <dbReference type="ChEBI" id="CHEBI:15378"/>
        <dbReference type="ChEBI" id="CHEBI:30616"/>
        <dbReference type="ChEBI" id="CHEBI:43474"/>
        <dbReference type="ChEBI" id="CHEBI:456216"/>
    </reaction>
</comment>
<evidence type="ECO:0008006" key="4">
    <source>
        <dbReference type="Google" id="ProtNLM"/>
    </source>
</evidence>
<gene>
    <name evidence="2" type="ORF">PCOR1329_LOCUS43373</name>
</gene>
<name>A0ABN9TXY6_9DINO</name>
<dbReference type="InterPro" id="IPR043129">
    <property type="entry name" value="ATPase_NBD"/>
</dbReference>
<reference evidence="2" key="1">
    <citation type="submission" date="2023-10" db="EMBL/GenBank/DDBJ databases">
        <authorList>
            <person name="Chen Y."/>
            <person name="Shah S."/>
            <person name="Dougan E. K."/>
            <person name="Thang M."/>
            <person name="Chan C."/>
        </authorList>
    </citation>
    <scope>NUCLEOTIDE SEQUENCE [LARGE SCALE GENOMIC DNA]</scope>
</reference>
<dbReference type="EMBL" id="CAUYUJ010015213">
    <property type="protein sequence ID" value="CAK0851184.1"/>
    <property type="molecule type" value="Genomic_DNA"/>
</dbReference>
<keyword evidence="3" id="KW-1185">Reference proteome</keyword>
<protein>
    <recommendedName>
        <fullName evidence="4">Actin</fullName>
    </recommendedName>
</protein>
<proteinExistence type="predicted"/>
<evidence type="ECO:0000313" key="3">
    <source>
        <dbReference type="Proteomes" id="UP001189429"/>
    </source>
</evidence>
<accession>A0ABN9TXY6</accession>
<dbReference type="Pfam" id="PF00022">
    <property type="entry name" value="Actin"/>
    <property type="match status" value="1"/>
</dbReference>
<comment type="caution">
    <text evidence="2">The sequence shown here is derived from an EMBL/GenBank/DDBJ whole genome shotgun (WGS) entry which is preliminary data.</text>
</comment>
<dbReference type="Gene3D" id="3.30.420.40">
    <property type="match status" value="1"/>
</dbReference>
<dbReference type="Proteomes" id="UP001189429">
    <property type="component" value="Unassembled WGS sequence"/>
</dbReference>
<dbReference type="PANTHER" id="PTHR11937">
    <property type="entry name" value="ACTIN"/>
    <property type="match status" value="1"/>
</dbReference>
<dbReference type="InterPro" id="IPR004000">
    <property type="entry name" value="Actin"/>
</dbReference>
<evidence type="ECO:0000313" key="2">
    <source>
        <dbReference type="EMBL" id="CAK0851184.1"/>
    </source>
</evidence>